<dbReference type="PANTHER" id="PTHR46696:SF1">
    <property type="entry name" value="CYTOCHROME P450 YJIB-RELATED"/>
    <property type="match status" value="1"/>
</dbReference>
<dbReference type="InterPro" id="IPR017972">
    <property type="entry name" value="Cyt_P450_CS"/>
</dbReference>
<dbReference type="InterPro" id="IPR001128">
    <property type="entry name" value="Cyt_P450"/>
</dbReference>
<evidence type="ECO:0000256" key="6">
    <source>
        <dbReference type="ARBA" id="ARBA00023033"/>
    </source>
</evidence>
<organism evidence="9 10">
    <name type="scientific">Natronosporangium hydrolyticum</name>
    <dbReference type="NCBI Taxonomy" id="2811111"/>
    <lineage>
        <taxon>Bacteria</taxon>
        <taxon>Bacillati</taxon>
        <taxon>Actinomycetota</taxon>
        <taxon>Actinomycetes</taxon>
        <taxon>Micromonosporales</taxon>
        <taxon>Micromonosporaceae</taxon>
        <taxon>Natronosporangium</taxon>
    </lineage>
</organism>
<dbReference type="EMBL" id="CP070499">
    <property type="protein sequence ID" value="QSB16014.1"/>
    <property type="molecule type" value="Genomic_DNA"/>
</dbReference>
<feature type="coiled-coil region" evidence="8">
    <location>
        <begin position="101"/>
        <end position="128"/>
    </location>
</feature>
<dbReference type="RefSeq" id="WP_239678213.1">
    <property type="nucleotide sequence ID" value="NZ_CP070499.1"/>
</dbReference>
<evidence type="ECO:0000256" key="3">
    <source>
        <dbReference type="ARBA" id="ARBA00022723"/>
    </source>
</evidence>
<keyword evidence="10" id="KW-1185">Reference proteome</keyword>
<evidence type="ECO:0000313" key="10">
    <source>
        <dbReference type="Proteomes" id="UP000662857"/>
    </source>
</evidence>
<keyword evidence="3 7" id="KW-0479">Metal-binding</keyword>
<dbReference type="InterPro" id="IPR002397">
    <property type="entry name" value="Cyt_P450_B"/>
</dbReference>
<evidence type="ECO:0000256" key="2">
    <source>
        <dbReference type="ARBA" id="ARBA00022617"/>
    </source>
</evidence>
<dbReference type="Proteomes" id="UP000662857">
    <property type="component" value="Chromosome"/>
</dbReference>
<keyword evidence="6 7" id="KW-0503">Monooxygenase</keyword>
<dbReference type="PRINTS" id="PR00385">
    <property type="entry name" value="P450"/>
</dbReference>
<dbReference type="GO" id="GO:0020037">
    <property type="term" value="F:heme binding"/>
    <property type="evidence" value="ECO:0007669"/>
    <property type="project" value="InterPro"/>
</dbReference>
<evidence type="ECO:0000256" key="1">
    <source>
        <dbReference type="ARBA" id="ARBA00010617"/>
    </source>
</evidence>
<dbReference type="GO" id="GO:0004497">
    <property type="term" value="F:monooxygenase activity"/>
    <property type="evidence" value="ECO:0007669"/>
    <property type="project" value="UniProtKB-KW"/>
</dbReference>
<dbReference type="AlphaFoldDB" id="A0A895YDX6"/>
<keyword evidence="4 7" id="KW-0560">Oxidoreductase</keyword>
<dbReference type="SUPFAM" id="SSF48264">
    <property type="entry name" value="Cytochrome P450"/>
    <property type="match status" value="1"/>
</dbReference>
<dbReference type="GO" id="GO:0016705">
    <property type="term" value="F:oxidoreductase activity, acting on paired donors, with incorporation or reduction of molecular oxygen"/>
    <property type="evidence" value="ECO:0007669"/>
    <property type="project" value="InterPro"/>
</dbReference>
<dbReference type="PANTHER" id="PTHR46696">
    <property type="entry name" value="P450, PUTATIVE (EUROFUNG)-RELATED"/>
    <property type="match status" value="1"/>
</dbReference>
<evidence type="ECO:0000256" key="4">
    <source>
        <dbReference type="ARBA" id="ARBA00023002"/>
    </source>
</evidence>
<keyword evidence="5 7" id="KW-0408">Iron</keyword>
<protein>
    <submittedName>
        <fullName evidence="9">Cytochrome P450</fullName>
    </submittedName>
</protein>
<dbReference type="GO" id="GO:0017000">
    <property type="term" value="P:antibiotic biosynthetic process"/>
    <property type="evidence" value="ECO:0007669"/>
    <property type="project" value="UniProtKB-ARBA"/>
</dbReference>
<name>A0A895YDX6_9ACTN</name>
<dbReference type="FunFam" id="1.10.630.10:FF:000018">
    <property type="entry name" value="Cytochrome P450 monooxygenase"/>
    <property type="match status" value="1"/>
</dbReference>
<dbReference type="GO" id="GO:0005506">
    <property type="term" value="F:iron ion binding"/>
    <property type="evidence" value="ECO:0007669"/>
    <property type="project" value="InterPro"/>
</dbReference>
<evidence type="ECO:0000256" key="8">
    <source>
        <dbReference type="SAM" id="Coils"/>
    </source>
</evidence>
<evidence type="ECO:0000256" key="5">
    <source>
        <dbReference type="ARBA" id="ARBA00023004"/>
    </source>
</evidence>
<accession>A0A895YDX6</accession>
<comment type="similarity">
    <text evidence="1 7">Belongs to the cytochrome P450 family.</text>
</comment>
<keyword evidence="8" id="KW-0175">Coiled coil</keyword>
<dbReference type="Pfam" id="PF00067">
    <property type="entry name" value="p450"/>
    <property type="match status" value="1"/>
</dbReference>
<dbReference type="InterPro" id="IPR036396">
    <property type="entry name" value="Cyt_P450_sf"/>
</dbReference>
<proteinExistence type="inferred from homology"/>
<dbReference type="Gene3D" id="1.10.630.10">
    <property type="entry name" value="Cytochrome P450"/>
    <property type="match status" value="1"/>
</dbReference>
<keyword evidence="2 7" id="KW-0349">Heme</keyword>
<evidence type="ECO:0000313" key="9">
    <source>
        <dbReference type="EMBL" id="QSB16014.1"/>
    </source>
</evidence>
<dbReference type="PROSITE" id="PS00086">
    <property type="entry name" value="CYTOCHROME_P450"/>
    <property type="match status" value="1"/>
</dbReference>
<evidence type="ECO:0000256" key="7">
    <source>
        <dbReference type="RuleBase" id="RU000461"/>
    </source>
</evidence>
<dbReference type="CDD" id="cd11031">
    <property type="entry name" value="Cyp158A-like"/>
    <property type="match status" value="1"/>
</dbReference>
<dbReference type="KEGG" id="nhy:JQS43_06750"/>
<gene>
    <name evidence="9" type="ORF">JQS43_06750</name>
</gene>
<sequence>MTTRAEPPRAYPFAFREAEVSPNYAELRREQPVAWVKLPYGEPGWLVTRYADVRTVMTDPRFSRAIAQGLDQPRMRAENMNDGIMGMDPPDHSRLRSLVAKAFTARRVEKLRANVQRLADRLSDDMQAQGPPSDLVEHFARPLPVSVICELLGVPYEDYPMFSRWTEAFTNEQSAMAEVMTTIGPEMDRYMSRLIAQRRERPTDDLLGALVRARDEGDKLTETELIDFTGAGLLTAGTETVSAGLPSMIFVLSRRPEALALLREEPDVMPGAVEELLRFTPINTAAMFPRYPLEDVELSGVTVRAGEPVLPSIAAANRDPEVFDRPDELDLRRARNPHLTFGHGPHHCVGAQLARIELQVALRTLLDRFPRLRLADGVRWRFGVVVRGPATMPVTW</sequence>
<dbReference type="PRINTS" id="PR00359">
    <property type="entry name" value="BP450"/>
</dbReference>
<reference evidence="9" key="1">
    <citation type="submission" date="2021-02" db="EMBL/GenBank/DDBJ databases">
        <title>Natrosporangium hydrolyticum gen. nov., sp. nov, a haloalkaliphilic actinobacterium from a soda solonchak soil.</title>
        <authorList>
            <person name="Sorokin D.Y."/>
            <person name="Khijniak T.V."/>
            <person name="Zakharycheva A.P."/>
            <person name="Boueva O.V."/>
            <person name="Ariskina E.V."/>
            <person name="Hahnke R.L."/>
            <person name="Bunk B."/>
            <person name="Sproer C."/>
            <person name="Schumann P."/>
            <person name="Evtushenko L.I."/>
            <person name="Kublanov I.V."/>
        </authorList>
    </citation>
    <scope>NUCLEOTIDE SEQUENCE</scope>
    <source>
        <strain evidence="9">DSM 106523</strain>
    </source>
</reference>